<comment type="subcellular location">
    <subcellularLocation>
        <location evidence="1">Plastid</location>
    </subcellularLocation>
</comment>
<dbReference type="InterPro" id="IPR006843">
    <property type="entry name" value="PAP/fibrillin_dom"/>
</dbReference>
<dbReference type="Pfam" id="PF04755">
    <property type="entry name" value="PAP_fibrillin"/>
    <property type="match status" value="1"/>
</dbReference>
<comment type="similarity">
    <text evidence="2">Belongs to the PAP/fibrillin family.</text>
</comment>
<dbReference type="EMBL" id="JAHUZN010000001">
    <property type="protein sequence ID" value="KAG8503822.1"/>
    <property type="molecule type" value="Genomic_DNA"/>
</dbReference>
<keyword evidence="4" id="KW-0809">Transit peptide</keyword>
<evidence type="ECO:0000259" key="7">
    <source>
        <dbReference type="Pfam" id="PF04755"/>
    </source>
</evidence>
<feature type="transmembrane region" description="Helical" evidence="6">
    <location>
        <begin position="882"/>
        <end position="901"/>
    </location>
</feature>
<keyword evidence="3" id="KW-0934">Plastid</keyword>
<comment type="caution">
    <text evidence="8">The sequence shown here is derived from an EMBL/GenBank/DDBJ whole genome shotgun (WGS) entry which is preliminary data.</text>
</comment>
<dbReference type="GO" id="GO:0009536">
    <property type="term" value="C:plastid"/>
    <property type="evidence" value="ECO:0007669"/>
    <property type="project" value="UniProtKB-SubCell"/>
</dbReference>
<dbReference type="PANTHER" id="PTHR31860:SF3">
    <property type="entry name" value="PROTEIN, PUTATIVE (DUF639)-RELATED"/>
    <property type="match status" value="1"/>
</dbReference>
<evidence type="ECO:0000313" key="9">
    <source>
        <dbReference type="Proteomes" id="UP000701853"/>
    </source>
</evidence>
<keyword evidence="6" id="KW-0472">Membrane</keyword>
<evidence type="ECO:0000256" key="2">
    <source>
        <dbReference type="ARBA" id="ARBA00005845"/>
    </source>
</evidence>
<dbReference type="PANTHER" id="PTHR31860">
    <property type="entry name" value="HEAT-INDUCIBLE TRANSCRIPTION REPRESSOR (DUF639)-RELATED"/>
    <property type="match status" value="1"/>
</dbReference>
<accession>A0A8J5ZLK2</accession>
<dbReference type="Pfam" id="PF04842">
    <property type="entry name" value="DUF639"/>
    <property type="match status" value="1"/>
</dbReference>
<feature type="region of interest" description="Disordered" evidence="5">
    <location>
        <begin position="1040"/>
        <end position="1065"/>
    </location>
</feature>
<keyword evidence="9" id="KW-1185">Reference proteome</keyword>
<protein>
    <recommendedName>
        <fullName evidence="7">Plastid lipid-associated protein/fibrillin conserved domain-containing protein</fullName>
    </recommendedName>
</protein>
<name>A0A8J5ZLK2_9ROSI</name>
<dbReference type="Proteomes" id="UP000701853">
    <property type="component" value="Chromosome 1"/>
</dbReference>
<evidence type="ECO:0000256" key="6">
    <source>
        <dbReference type="SAM" id="Phobius"/>
    </source>
</evidence>
<dbReference type="OrthoDB" id="634852at2759"/>
<organism evidence="8 9">
    <name type="scientific">Gossypium anomalum</name>
    <dbReference type="NCBI Taxonomy" id="47600"/>
    <lineage>
        <taxon>Eukaryota</taxon>
        <taxon>Viridiplantae</taxon>
        <taxon>Streptophyta</taxon>
        <taxon>Embryophyta</taxon>
        <taxon>Tracheophyta</taxon>
        <taxon>Spermatophyta</taxon>
        <taxon>Magnoliopsida</taxon>
        <taxon>eudicotyledons</taxon>
        <taxon>Gunneridae</taxon>
        <taxon>Pentapetalae</taxon>
        <taxon>rosids</taxon>
        <taxon>malvids</taxon>
        <taxon>Malvales</taxon>
        <taxon>Malvaceae</taxon>
        <taxon>Malvoideae</taxon>
        <taxon>Gossypium</taxon>
    </lineage>
</organism>
<feature type="domain" description="Plastid lipid-associated protein/fibrillin conserved" evidence="7">
    <location>
        <begin position="77"/>
        <end position="235"/>
    </location>
</feature>
<feature type="transmembrane region" description="Helical" evidence="6">
    <location>
        <begin position="970"/>
        <end position="994"/>
    </location>
</feature>
<evidence type="ECO:0000256" key="1">
    <source>
        <dbReference type="ARBA" id="ARBA00004474"/>
    </source>
</evidence>
<reference evidence="8 9" key="1">
    <citation type="journal article" date="2021" name="bioRxiv">
        <title>The Gossypium anomalum genome as a resource for cotton improvement and evolutionary analysis of hybrid incompatibility.</title>
        <authorList>
            <person name="Grover C.E."/>
            <person name="Yuan D."/>
            <person name="Arick M.A."/>
            <person name="Miller E.R."/>
            <person name="Hu G."/>
            <person name="Peterson D.G."/>
            <person name="Wendel J.F."/>
            <person name="Udall J.A."/>
        </authorList>
    </citation>
    <scope>NUCLEOTIDE SEQUENCE [LARGE SCALE GENOMIC DNA]</scope>
    <source>
        <strain evidence="8">JFW-Udall</strain>
        <tissue evidence="8">Leaf</tissue>
    </source>
</reference>
<evidence type="ECO:0000256" key="4">
    <source>
        <dbReference type="ARBA" id="ARBA00022946"/>
    </source>
</evidence>
<evidence type="ECO:0000256" key="3">
    <source>
        <dbReference type="ARBA" id="ARBA00022640"/>
    </source>
</evidence>
<sequence>MALSPTFHTILTTSLSAPSPKLPPSISSPQRFPFLTKPLHPNAFNLSISSSAPDQKWRVKVSFFPAFLNKGKDAKVLKQDLLDCIAPLDRGADATPEDQQRVDQLASKLEAVNPTKQPLKSDLLNGKWELIYTTSKSILQTQRPKFLRSSTNYQAINVDTLRAQNMESWPFFNQVTADLTPLNARKVAVKFDYFKIGGLIPIKAPGRARGELEITYLDEELRISRGDLGNLFILKMIDPSYRVPLPVTHQKASTFGFSHLISSNKDVSKLGYFSINSASRHKLRFKFVGAHGDRWKHTNAVQESINSWLSKTQHFLTEVTLPLVKTGQIGKPDPGNEVDTQDMDDIFLGEQTITSSMPNGNLSFPAIVSIEQFSRLNGLTGQKMQNIFKALVPKPVYDDARNLVEYCCFRFLSRDASALHPCLKEPAFQRLIFITMIAWENPYSGKNDLRAHASRKASFQGKLVGEEAFTRIAPAIPGVADHPTVHNLFKALAGDEKGISLRVWLTYIHELLKVHEARKSYQIHEYPQLSEERILYTGSSRKQPVLKWENNMAWPGKLTLTDKALYFEAVGIQGPKEAIRLDLTEHGLQVKKVKVGPFNSGVFDSGVAVSSGPGSKWVLEFVDLGGELRRDVWHAFISEIIALHKFLSEYGPDDDDQSLFQVFGSHKGKDKATTGAINGIARLQALQSLRKLLDDPIKLVQFSFLQNAPRGDAVFQTLAVNYWGGHLVAELTDAGYPQAQGMSPCKEDYEISDHVFDIDGSVYLRKWMRSPSWGSSASISFWKHSSVRQAVVLNKNLVIADETLVERAATICKQKYQAAERTQATIDAAKLQGIPSNIDLFKELILPFALTARNFEKLKRWEEPHLTLSFLAFTYTIIFRNLLPYVFPATLIVLAIGMLTLKGLKEQGRLGRSFGKVTICDQPPSNTIQKIVALKDAMRDVECYLQNLNVTLLKLRTILLAGQPQVTTEVAMVLLSSATILLIVPFKYVIAFLLCDLFTQELKFRREMVKKFLSFLKERWLTVPAAPVIVLPFEDRESGAANQRSQMDRKSNQKEGRSVTRLESF</sequence>
<evidence type="ECO:0000313" key="8">
    <source>
        <dbReference type="EMBL" id="KAG8503822.1"/>
    </source>
</evidence>
<evidence type="ECO:0000256" key="5">
    <source>
        <dbReference type="SAM" id="MobiDB-lite"/>
    </source>
</evidence>
<keyword evidence="6" id="KW-0812">Transmembrane</keyword>
<dbReference type="InterPro" id="IPR006927">
    <property type="entry name" value="DUF639"/>
</dbReference>
<keyword evidence="6" id="KW-1133">Transmembrane helix</keyword>
<dbReference type="AlphaFoldDB" id="A0A8J5ZLK2"/>
<proteinExistence type="inferred from homology"/>
<gene>
    <name evidence="8" type="ORF">CXB51_001880</name>
</gene>
<feature type="compositionally biased region" description="Basic and acidic residues" evidence="5">
    <location>
        <begin position="1046"/>
        <end position="1065"/>
    </location>
</feature>